<accession>A0A0P0RR45</accession>
<proteinExistence type="predicted"/>
<geneLocation type="plasmid" evidence="2"/>
<sequence length="44" mass="4826">MPMLASKGAVAAAFLPDDATCRCVVLQERPPFLPSRYIRAAMLF</sequence>
<evidence type="ECO:0000313" key="2">
    <source>
        <dbReference type="Proteomes" id="UP000019146"/>
    </source>
</evidence>
<dbReference type="Proteomes" id="UP000019146">
    <property type="component" value="Plasmid unnamed"/>
</dbReference>
<dbReference type="EMBL" id="CP012748">
    <property type="protein sequence ID" value="ALL71531.1"/>
    <property type="molecule type" value="Genomic_DNA"/>
</dbReference>
<organism evidence="1 2">
    <name type="scientific">Paraburkholderia caribensis MBA4</name>
    <dbReference type="NCBI Taxonomy" id="1323664"/>
    <lineage>
        <taxon>Bacteria</taxon>
        <taxon>Pseudomonadati</taxon>
        <taxon>Pseudomonadota</taxon>
        <taxon>Betaproteobacteria</taxon>
        <taxon>Burkholderiales</taxon>
        <taxon>Burkholderiaceae</taxon>
        <taxon>Paraburkholderia</taxon>
    </lineage>
</organism>
<keyword evidence="1" id="KW-0614">Plasmid</keyword>
<dbReference type="KEGG" id="bcai:K788_0006061"/>
<gene>
    <name evidence="1" type="ORF">K788_0006061</name>
</gene>
<protein>
    <submittedName>
        <fullName evidence="1">Uncharacterized protein</fullName>
    </submittedName>
</protein>
<evidence type="ECO:0000313" key="1">
    <source>
        <dbReference type="EMBL" id="ALL71531.1"/>
    </source>
</evidence>
<name>A0A0P0RR45_9BURK</name>
<reference evidence="1 2" key="1">
    <citation type="journal article" date="2014" name="Genome Announc.">
        <title>Draft Genome Sequence of the Haloacid-Degrading Burkholderia caribensis Strain MBA4.</title>
        <authorList>
            <person name="Pan Y."/>
            <person name="Kong K.F."/>
            <person name="Tsang J.S."/>
        </authorList>
    </citation>
    <scope>NUCLEOTIDE SEQUENCE [LARGE SCALE GENOMIC DNA]</scope>
    <source>
        <strain evidence="1 2">MBA4</strain>
        <plasmid evidence="2">Plasmid</plasmid>
    </source>
</reference>
<dbReference type="AlphaFoldDB" id="A0A0P0RR45"/>